<comment type="caution">
    <text evidence="3">The sequence shown here is derived from an EMBL/GenBank/DDBJ whole genome shotgun (WGS) entry which is preliminary data.</text>
</comment>
<feature type="region of interest" description="Disordered" evidence="1">
    <location>
        <begin position="128"/>
        <end position="177"/>
    </location>
</feature>
<dbReference type="OrthoDB" id="4350222at2"/>
<dbReference type="EMBL" id="SUMC01000018">
    <property type="protein sequence ID" value="TKA09963.1"/>
    <property type="molecule type" value="Genomic_DNA"/>
</dbReference>
<accession>A0A4U0SL82</accession>
<protein>
    <recommendedName>
        <fullName evidence="5">DUF2157 domain-containing protein</fullName>
    </recommendedName>
</protein>
<keyword evidence="2" id="KW-1133">Transmembrane helix</keyword>
<dbReference type="RefSeq" id="WP_136725297.1">
    <property type="nucleotide sequence ID" value="NZ_SUMC01000018.1"/>
</dbReference>
<feature type="transmembrane region" description="Helical" evidence="2">
    <location>
        <begin position="244"/>
        <end position="262"/>
    </location>
</feature>
<sequence>MGVESDQLVYDYLSRVGDLAQTALTAGQRAQLVAQLRTNIEQERGPGASATTVRRILGRLGSPDEVVKAAAGARGRQGPPPEPESPMVPLSKSSPKVDVPAPRSGEPQWWRVGDPASHGWQSGETVGLPPGMTGGLTIPLPGLSEDKEPEAAQDPDGAEPDPDTDAEPEARRRRRLRVRLRRRKPESVYPAVAEKTAGRRSSPLELLGAASLVVGAILGAWVALALGWLIAYTSRRLSRREAKFAAVGLPGLVVGGTLVWLWGRMDGRWGRPIANGHLDTAIVASVPAMVRIAAVGSALFLLWRSRRPGG</sequence>
<keyword evidence="2" id="KW-0472">Membrane</keyword>
<evidence type="ECO:0000256" key="2">
    <source>
        <dbReference type="SAM" id="Phobius"/>
    </source>
</evidence>
<feature type="compositionally biased region" description="Acidic residues" evidence="1">
    <location>
        <begin position="151"/>
        <end position="167"/>
    </location>
</feature>
<feature type="region of interest" description="Disordered" evidence="1">
    <location>
        <begin position="69"/>
        <end position="108"/>
    </location>
</feature>
<keyword evidence="2" id="KW-0812">Transmembrane</keyword>
<evidence type="ECO:0000256" key="1">
    <source>
        <dbReference type="SAM" id="MobiDB-lite"/>
    </source>
</evidence>
<dbReference type="AlphaFoldDB" id="A0A4U0SL82"/>
<reference evidence="3 4" key="1">
    <citation type="submission" date="2019-04" db="EMBL/GenBank/DDBJ databases">
        <title>Streptomyces oryziradicis sp. nov., a novel actinomycete isolated from rhizosphere soil of rice (Oryza sativa L.).</title>
        <authorList>
            <person name="Li C."/>
        </authorList>
    </citation>
    <scope>NUCLEOTIDE SEQUENCE [LARGE SCALE GENOMIC DNA]</scope>
    <source>
        <strain evidence="3 4">NEAU-C40</strain>
    </source>
</reference>
<feature type="transmembrane region" description="Helical" evidence="2">
    <location>
        <begin position="206"/>
        <end position="232"/>
    </location>
</feature>
<proteinExistence type="predicted"/>
<gene>
    <name evidence="3" type="ORF">FCI23_20055</name>
</gene>
<evidence type="ECO:0008006" key="5">
    <source>
        <dbReference type="Google" id="ProtNLM"/>
    </source>
</evidence>
<evidence type="ECO:0000313" key="4">
    <source>
        <dbReference type="Proteomes" id="UP000305778"/>
    </source>
</evidence>
<keyword evidence="4" id="KW-1185">Reference proteome</keyword>
<name>A0A4U0SL82_9ACTN</name>
<evidence type="ECO:0000313" key="3">
    <source>
        <dbReference type="EMBL" id="TKA09963.1"/>
    </source>
</evidence>
<feature type="transmembrane region" description="Helical" evidence="2">
    <location>
        <begin position="282"/>
        <end position="303"/>
    </location>
</feature>
<dbReference type="Proteomes" id="UP000305778">
    <property type="component" value="Unassembled WGS sequence"/>
</dbReference>
<organism evidence="3 4">
    <name type="scientific">Actinacidiphila oryziradicis</name>
    <dbReference type="NCBI Taxonomy" id="2571141"/>
    <lineage>
        <taxon>Bacteria</taxon>
        <taxon>Bacillati</taxon>
        <taxon>Actinomycetota</taxon>
        <taxon>Actinomycetes</taxon>
        <taxon>Kitasatosporales</taxon>
        <taxon>Streptomycetaceae</taxon>
        <taxon>Actinacidiphila</taxon>
    </lineage>
</organism>